<dbReference type="Proteomes" id="UP001234202">
    <property type="component" value="Unassembled WGS sequence"/>
</dbReference>
<organism evidence="1 2">
    <name type="scientific">Naganishia onofrii</name>
    <dbReference type="NCBI Taxonomy" id="1851511"/>
    <lineage>
        <taxon>Eukaryota</taxon>
        <taxon>Fungi</taxon>
        <taxon>Dikarya</taxon>
        <taxon>Basidiomycota</taxon>
        <taxon>Agaricomycotina</taxon>
        <taxon>Tremellomycetes</taxon>
        <taxon>Filobasidiales</taxon>
        <taxon>Filobasidiaceae</taxon>
        <taxon>Naganishia</taxon>
    </lineage>
</organism>
<sequence>MVASSAPAAKSIVIFGATGAQGGSVLNHLLKSERPYRITAVTRDPSKASSKAIAAKGVNVIKAELGDNDQVVDALKQGDLAFAVTNFWEHGAEKEIADGKRLMNAAKEVGTKILYWSGLMPVSKITSGKYTKVEHFDTKAEILEYGQSIGVPIVDVQPAMYAENFLTQMGPRKQEDGSYVFALPVDAKSKLSLLHAAADYGAFVRGAIESGVPAGGEVLACGDELTPVELAEQWGQVVGKKASFYPVDAATFASKAGEEITQMLQYFSDFGYFGGKDVGPSKKVLPADVKVQTWAEFVKVSDWSKVLS</sequence>
<accession>A0ACC2WTQ8</accession>
<reference evidence="1" key="1">
    <citation type="submission" date="2023-04" db="EMBL/GenBank/DDBJ databases">
        <title>Draft Genome sequencing of Naganishia species isolated from polar environments using Oxford Nanopore Technology.</title>
        <authorList>
            <person name="Leo P."/>
            <person name="Venkateswaran K."/>
        </authorList>
    </citation>
    <scope>NUCLEOTIDE SEQUENCE</scope>
    <source>
        <strain evidence="1">DBVPG 5303</strain>
    </source>
</reference>
<comment type="caution">
    <text evidence="1">The sequence shown here is derived from an EMBL/GenBank/DDBJ whole genome shotgun (WGS) entry which is preliminary data.</text>
</comment>
<proteinExistence type="predicted"/>
<keyword evidence="2" id="KW-1185">Reference proteome</keyword>
<dbReference type="EMBL" id="JASBWV010000048">
    <property type="protein sequence ID" value="KAJ9115148.1"/>
    <property type="molecule type" value="Genomic_DNA"/>
</dbReference>
<protein>
    <submittedName>
        <fullName evidence="1">Uncharacterized protein</fullName>
    </submittedName>
</protein>
<evidence type="ECO:0000313" key="1">
    <source>
        <dbReference type="EMBL" id="KAJ9115148.1"/>
    </source>
</evidence>
<gene>
    <name evidence="1" type="ORF">QFC24_007059</name>
</gene>
<evidence type="ECO:0000313" key="2">
    <source>
        <dbReference type="Proteomes" id="UP001234202"/>
    </source>
</evidence>
<name>A0ACC2WTQ8_9TREE</name>